<sequence length="346" mass="39339">MLNKSLRDLVNNDVDTLRYNMDQGIFIFNKKDVIKALDHEVRSSRKNVLNELHDEHNFKYYAIIKPTIFKSLDRLAQKFANFSKVIDLCKTRLTLFSLVSPKMISLPPILLTGEPGVGKTRFIKELAKLFNTDFYSLDFSTISSGFVLNGGDSTWSESKPGFVSNSLRDSRYANPIILLDEIDKVGNDKIYDPLACLYSLLEPHSAANFRDEFLEITMDMSKILWFATANYPKRIPAPIRSRMTQIHIDPPTHEHSKNITHSIYKELLDSHAWGKHFSKKLSLEVINLLTILPARDVLKALENALANAANRAKNNSFRIKIIVSDFGDVHALKKQSKKGIGFLAEL</sequence>
<feature type="domain" description="AAA+ ATPase" evidence="1">
    <location>
        <begin position="105"/>
        <end position="252"/>
    </location>
</feature>
<name>A0A0F9NIR4_9ZZZZ</name>
<dbReference type="GO" id="GO:0016887">
    <property type="term" value="F:ATP hydrolysis activity"/>
    <property type="evidence" value="ECO:0007669"/>
    <property type="project" value="InterPro"/>
</dbReference>
<dbReference type="EMBL" id="LAZR01004090">
    <property type="protein sequence ID" value="KKN11892.1"/>
    <property type="molecule type" value="Genomic_DNA"/>
</dbReference>
<dbReference type="Pfam" id="PF00004">
    <property type="entry name" value="AAA"/>
    <property type="match status" value="1"/>
</dbReference>
<dbReference type="GO" id="GO:0006515">
    <property type="term" value="P:protein quality control for misfolded or incompletely synthesized proteins"/>
    <property type="evidence" value="ECO:0007669"/>
    <property type="project" value="TreeGrafter"/>
</dbReference>
<reference evidence="2" key="1">
    <citation type="journal article" date="2015" name="Nature">
        <title>Complex archaea that bridge the gap between prokaryotes and eukaryotes.</title>
        <authorList>
            <person name="Spang A."/>
            <person name="Saw J.H."/>
            <person name="Jorgensen S.L."/>
            <person name="Zaremba-Niedzwiedzka K."/>
            <person name="Martijn J."/>
            <person name="Lind A.E."/>
            <person name="van Eijk R."/>
            <person name="Schleper C."/>
            <person name="Guy L."/>
            <person name="Ettema T.J."/>
        </authorList>
    </citation>
    <scope>NUCLEOTIDE SEQUENCE</scope>
</reference>
<dbReference type="GO" id="GO:0005524">
    <property type="term" value="F:ATP binding"/>
    <property type="evidence" value="ECO:0007669"/>
    <property type="project" value="InterPro"/>
</dbReference>
<dbReference type="GO" id="GO:0004176">
    <property type="term" value="F:ATP-dependent peptidase activity"/>
    <property type="evidence" value="ECO:0007669"/>
    <property type="project" value="InterPro"/>
</dbReference>
<dbReference type="InterPro" id="IPR003959">
    <property type="entry name" value="ATPase_AAA_core"/>
</dbReference>
<dbReference type="Gene3D" id="3.40.50.300">
    <property type="entry name" value="P-loop containing nucleotide triphosphate hydrolases"/>
    <property type="match status" value="1"/>
</dbReference>
<protein>
    <recommendedName>
        <fullName evidence="1">AAA+ ATPase domain-containing protein</fullName>
    </recommendedName>
</protein>
<comment type="caution">
    <text evidence="2">The sequence shown here is derived from an EMBL/GenBank/DDBJ whole genome shotgun (WGS) entry which is preliminary data.</text>
</comment>
<dbReference type="InterPro" id="IPR027417">
    <property type="entry name" value="P-loop_NTPase"/>
</dbReference>
<dbReference type="PANTHER" id="PTHR43718:SF2">
    <property type="entry name" value="LON PROTEASE HOMOLOG, MITOCHONDRIAL"/>
    <property type="match status" value="1"/>
</dbReference>
<evidence type="ECO:0000259" key="1">
    <source>
        <dbReference type="SMART" id="SM00382"/>
    </source>
</evidence>
<dbReference type="PANTHER" id="PTHR43718">
    <property type="entry name" value="LON PROTEASE"/>
    <property type="match status" value="1"/>
</dbReference>
<organism evidence="2">
    <name type="scientific">marine sediment metagenome</name>
    <dbReference type="NCBI Taxonomy" id="412755"/>
    <lineage>
        <taxon>unclassified sequences</taxon>
        <taxon>metagenomes</taxon>
        <taxon>ecological metagenomes</taxon>
    </lineage>
</organism>
<dbReference type="SUPFAM" id="SSF52540">
    <property type="entry name" value="P-loop containing nucleoside triphosphate hydrolases"/>
    <property type="match status" value="1"/>
</dbReference>
<dbReference type="SMART" id="SM00382">
    <property type="entry name" value="AAA"/>
    <property type="match status" value="1"/>
</dbReference>
<accession>A0A0F9NIR4</accession>
<proteinExistence type="predicted"/>
<evidence type="ECO:0000313" key="2">
    <source>
        <dbReference type="EMBL" id="KKN11892.1"/>
    </source>
</evidence>
<dbReference type="GO" id="GO:0004252">
    <property type="term" value="F:serine-type endopeptidase activity"/>
    <property type="evidence" value="ECO:0007669"/>
    <property type="project" value="InterPro"/>
</dbReference>
<dbReference type="InterPro" id="IPR003593">
    <property type="entry name" value="AAA+_ATPase"/>
</dbReference>
<dbReference type="AlphaFoldDB" id="A0A0F9NIR4"/>
<dbReference type="InterPro" id="IPR027065">
    <property type="entry name" value="Lon_Prtase"/>
</dbReference>
<gene>
    <name evidence="2" type="ORF">LCGC14_1021910</name>
</gene>